<gene>
    <name evidence="1" type="ORF">H2199_007440</name>
</gene>
<dbReference type="EMBL" id="JAPDRP010000023">
    <property type="protein sequence ID" value="KAJ9637154.1"/>
    <property type="molecule type" value="Genomic_DNA"/>
</dbReference>
<evidence type="ECO:0000313" key="1">
    <source>
        <dbReference type="EMBL" id="KAJ9637154.1"/>
    </source>
</evidence>
<accession>A0ACC2YPB8</accession>
<comment type="caution">
    <text evidence="1">The sequence shown here is derived from an EMBL/GenBank/DDBJ whole genome shotgun (WGS) entry which is preliminary data.</text>
</comment>
<evidence type="ECO:0000313" key="2">
    <source>
        <dbReference type="Proteomes" id="UP001172680"/>
    </source>
</evidence>
<reference evidence="1" key="1">
    <citation type="submission" date="2022-10" db="EMBL/GenBank/DDBJ databases">
        <title>Culturing micro-colonial fungi from biological soil crusts in the Mojave desert and describing Neophaeococcomyces mojavensis, and introducing the new genera and species Taxawa tesnikishii.</title>
        <authorList>
            <person name="Kurbessoian T."/>
            <person name="Stajich J.E."/>
        </authorList>
    </citation>
    <scope>NUCLEOTIDE SEQUENCE</scope>
    <source>
        <strain evidence="1">JES_115</strain>
    </source>
</reference>
<name>A0ACC2YPB8_9PEZI</name>
<dbReference type="Proteomes" id="UP001172680">
    <property type="component" value="Unassembled WGS sequence"/>
</dbReference>
<sequence>MGGIVFVARKVRNFIQASPETYLFMDHKNFSIHTSYRHGSGLEHYAAITATAKQTQFLTTTSIDKLNLRLIRASQYLSQYDLDPLGRLRFSPVYEQLPQTCLKITGFAQETFTGHLREWQLSLKSLYFKNQAVKVNNQALKEEVERSQETTAKTTNETEELRRQFEESSGANGNLRIRLEGADTQL</sequence>
<organism evidence="1 2">
    <name type="scientific">Coniosporium tulheliwenetii</name>
    <dbReference type="NCBI Taxonomy" id="3383036"/>
    <lineage>
        <taxon>Eukaryota</taxon>
        <taxon>Fungi</taxon>
        <taxon>Dikarya</taxon>
        <taxon>Ascomycota</taxon>
        <taxon>Pezizomycotina</taxon>
        <taxon>Dothideomycetes</taxon>
        <taxon>Dothideomycetes incertae sedis</taxon>
        <taxon>Coniosporium</taxon>
    </lineage>
</organism>
<protein>
    <submittedName>
        <fullName evidence="1">Uncharacterized protein</fullName>
    </submittedName>
</protein>
<keyword evidence="2" id="KW-1185">Reference proteome</keyword>
<proteinExistence type="predicted"/>